<evidence type="ECO:0000256" key="12">
    <source>
        <dbReference type="ARBA" id="ARBA00023136"/>
    </source>
</evidence>
<feature type="transmembrane region" description="Helical" evidence="14">
    <location>
        <begin position="6"/>
        <end position="27"/>
    </location>
</feature>
<evidence type="ECO:0000256" key="5">
    <source>
        <dbReference type="ARBA" id="ARBA00022692"/>
    </source>
</evidence>
<comment type="caution">
    <text evidence="16">The sequence shown here is derived from an EMBL/GenBank/DDBJ whole genome shotgun (WGS) entry which is preliminary data.</text>
</comment>
<accession>A0A265NED7</accession>
<proteinExistence type="predicted"/>
<keyword evidence="5 14" id="KW-0812">Transmembrane</keyword>
<feature type="transmembrane region" description="Helical" evidence="14">
    <location>
        <begin position="48"/>
        <end position="72"/>
    </location>
</feature>
<sequence length="243" mass="27710">MTKLDIFLWIILPYISITIFILGHIYRYNTDQFGWTAKSSEFLEKKRLRFGSTVFHWGIIFVFFGHVAGLLIPKLWFDVLGITDDMYHFGAIWFGGLAGLAVVIGGFFLFLRRVAVKRIVKNSSVSDYVALIMLGIVVLVGFTNTAGYTATGGDFDYRVTIGPWLREILTLQPSQGMVLAMAQAPIGFQLHVSLAFVLFAIWPFTRLVHVFSLPLKYLTRNYVVYRNQKPYHKAKVAQKKEIN</sequence>
<evidence type="ECO:0000313" key="16">
    <source>
        <dbReference type="EMBL" id="OZU90177.1"/>
    </source>
</evidence>
<dbReference type="SUPFAM" id="SSF103501">
    <property type="entry name" value="Respiratory nitrate reductase 1 gamma chain"/>
    <property type="match status" value="1"/>
</dbReference>
<dbReference type="GO" id="GO:0009325">
    <property type="term" value="C:nitrate reductase complex"/>
    <property type="evidence" value="ECO:0007669"/>
    <property type="project" value="InterPro"/>
</dbReference>
<dbReference type="FunFam" id="1.20.950.20:FF:000001">
    <property type="entry name" value="Respiratory nitrate reductase subunit gamma"/>
    <property type="match status" value="1"/>
</dbReference>
<evidence type="ECO:0000256" key="1">
    <source>
        <dbReference type="ARBA" id="ARBA00004651"/>
    </source>
</evidence>
<feature type="binding site" description="axial binding residue" evidence="13">
    <location>
        <position position="66"/>
    </location>
    <ligand>
        <name>heme b</name>
        <dbReference type="ChEBI" id="CHEBI:60344"/>
        <label>2</label>
    </ligand>
    <ligandPart>
        <name>Fe</name>
        <dbReference type="ChEBI" id="CHEBI:18248"/>
    </ligandPart>
</feature>
<evidence type="ECO:0000256" key="10">
    <source>
        <dbReference type="ARBA" id="ARBA00023004"/>
    </source>
</evidence>
<comment type="subcellular location">
    <subcellularLocation>
        <location evidence="1">Cell membrane</location>
        <topology evidence="1">Multi-pass membrane protein</topology>
    </subcellularLocation>
</comment>
<dbReference type="GO" id="GO:0046872">
    <property type="term" value="F:metal ion binding"/>
    <property type="evidence" value="ECO:0007669"/>
    <property type="project" value="UniProtKB-KW"/>
</dbReference>
<evidence type="ECO:0000256" key="13">
    <source>
        <dbReference type="PIRSR" id="PIRSR603816-1"/>
    </source>
</evidence>
<evidence type="ECO:0000256" key="7">
    <source>
        <dbReference type="ARBA" id="ARBA00022982"/>
    </source>
</evidence>
<dbReference type="PANTHER" id="PTHR30598:SF3">
    <property type="entry name" value="RESPIRATORY NITRATE REDUCTASE 1 GAMMA CHAIN"/>
    <property type="match status" value="1"/>
</dbReference>
<feature type="transmembrane region" description="Helical" evidence="14">
    <location>
        <begin position="128"/>
        <end position="150"/>
    </location>
</feature>
<dbReference type="EMBL" id="NPMS01000001">
    <property type="protein sequence ID" value="OZU90177.1"/>
    <property type="molecule type" value="Genomic_DNA"/>
</dbReference>
<name>A0A265NED7_9BACI</name>
<dbReference type="RefSeq" id="WP_094883774.1">
    <property type="nucleotide sequence ID" value="NZ_NPMS01000001.1"/>
</dbReference>
<keyword evidence="7" id="KW-0249">Electron transport</keyword>
<dbReference type="InterPro" id="IPR051936">
    <property type="entry name" value="Heme-iron_electron_transfer"/>
</dbReference>
<gene>
    <name evidence="16" type="primary">narI</name>
    <name evidence="16" type="ORF">CIL03_03270</name>
</gene>
<keyword evidence="8 14" id="KW-1133">Transmembrane helix</keyword>
<dbReference type="AlphaFoldDB" id="A0A265NED7"/>
<dbReference type="NCBIfam" id="TIGR00351">
    <property type="entry name" value="narI"/>
    <property type="match status" value="1"/>
</dbReference>
<evidence type="ECO:0000256" key="8">
    <source>
        <dbReference type="ARBA" id="ARBA00022989"/>
    </source>
</evidence>
<keyword evidence="17" id="KW-1185">Reference proteome</keyword>
<evidence type="ECO:0000256" key="9">
    <source>
        <dbReference type="ARBA" id="ARBA00023002"/>
    </source>
</evidence>
<feature type="binding site" description="axial binding residue" evidence="13">
    <location>
        <position position="56"/>
    </location>
    <ligand>
        <name>heme b</name>
        <dbReference type="ChEBI" id="CHEBI:60344"/>
        <label>1</label>
    </ligand>
    <ligandPart>
        <name>Fe</name>
        <dbReference type="ChEBI" id="CHEBI:18248"/>
    </ligandPart>
</feature>
<keyword evidence="10 13" id="KW-0408">Iron</keyword>
<keyword evidence="3" id="KW-1003">Cell membrane</keyword>
<reference evidence="16 17" key="1">
    <citation type="submission" date="2017-08" db="EMBL/GenBank/DDBJ databases">
        <title>Virgibacillus indicus sp. nov. and Virgibacillus profoundi sp. nov, two moderately halophilic bacteria isolated from marine sediment by using the Microfluidic Streak Plate.</title>
        <authorList>
            <person name="Xu B."/>
            <person name="Hu B."/>
            <person name="Wang J."/>
            <person name="Zhu Y."/>
            <person name="Huang L."/>
            <person name="Du W."/>
            <person name="Huang Y."/>
        </authorList>
    </citation>
    <scope>NUCLEOTIDE SEQUENCE [LARGE SCALE GENOMIC DNA]</scope>
    <source>
        <strain evidence="16 17">IO3-P2-C2</strain>
    </source>
</reference>
<dbReference type="OrthoDB" id="9788113at2"/>
<keyword evidence="4 13" id="KW-0349">Heme</keyword>
<dbReference type="InterPro" id="IPR036197">
    <property type="entry name" value="NarG-like_sf"/>
</dbReference>
<dbReference type="GO" id="GO:0009055">
    <property type="term" value="F:electron transfer activity"/>
    <property type="evidence" value="ECO:0007669"/>
    <property type="project" value="TreeGrafter"/>
</dbReference>
<protein>
    <submittedName>
        <fullName evidence="16">Respiratory nitrate reductase subunit gamma</fullName>
    </submittedName>
</protein>
<feature type="binding site" description="axial binding residue" evidence="13">
    <location>
        <position position="209"/>
    </location>
    <ligand>
        <name>heme b</name>
        <dbReference type="ChEBI" id="CHEBI:60344"/>
        <label>1</label>
    </ligand>
    <ligandPart>
        <name>Fe</name>
        <dbReference type="ChEBI" id="CHEBI:18248"/>
    </ligandPart>
</feature>
<keyword evidence="12 14" id="KW-0472">Membrane</keyword>
<dbReference type="Proteomes" id="UP000216498">
    <property type="component" value="Unassembled WGS sequence"/>
</dbReference>
<keyword evidence="6" id="KW-0479">Metal-binding</keyword>
<dbReference type="GO" id="GO:0019645">
    <property type="term" value="P:anaerobic electron transport chain"/>
    <property type="evidence" value="ECO:0007669"/>
    <property type="project" value="TreeGrafter"/>
</dbReference>
<dbReference type="GO" id="GO:0042128">
    <property type="term" value="P:nitrate assimilation"/>
    <property type="evidence" value="ECO:0007669"/>
    <property type="project" value="UniProtKB-KW"/>
</dbReference>
<feature type="domain" description="NarG-like" evidence="15">
    <location>
        <begin position="6"/>
        <end position="227"/>
    </location>
</feature>
<keyword evidence="9" id="KW-0560">Oxidoreductase</keyword>
<dbReference type="Pfam" id="PF02665">
    <property type="entry name" value="Nitrate_red_gam"/>
    <property type="match status" value="1"/>
</dbReference>
<evidence type="ECO:0000313" key="17">
    <source>
        <dbReference type="Proteomes" id="UP000216498"/>
    </source>
</evidence>
<evidence type="ECO:0000259" key="15">
    <source>
        <dbReference type="Pfam" id="PF02665"/>
    </source>
</evidence>
<evidence type="ECO:0000256" key="11">
    <source>
        <dbReference type="ARBA" id="ARBA00023063"/>
    </source>
</evidence>
<dbReference type="GO" id="GO:0020037">
    <property type="term" value="F:heme binding"/>
    <property type="evidence" value="ECO:0007669"/>
    <property type="project" value="TreeGrafter"/>
</dbReference>
<dbReference type="GO" id="GO:0005886">
    <property type="term" value="C:plasma membrane"/>
    <property type="evidence" value="ECO:0007669"/>
    <property type="project" value="UniProtKB-SubCell"/>
</dbReference>
<evidence type="ECO:0000256" key="4">
    <source>
        <dbReference type="ARBA" id="ARBA00022617"/>
    </source>
</evidence>
<dbReference type="Gene3D" id="1.20.950.20">
    <property type="entry name" value="Transmembrane di-heme cytochromes, Chain C"/>
    <property type="match status" value="1"/>
</dbReference>
<evidence type="ECO:0000256" key="14">
    <source>
        <dbReference type="SAM" id="Phobius"/>
    </source>
</evidence>
<feature type="transmembrane region" description="Helical" evidence="14">
    <location>
        <begin position="186"/>
        <end position="205"/>
    </location>
</feature>
<evidence type="ECO:0000256" key="2">
    <source>
        <dbReference type="ARBA" id="ARBA00022448"/>
    </source>
</evidence>
<dbReference type="InterPro" id="IPR003816">
    <property type="entry name" value="Nitrate_red_gam"/>
</dbReference>
<dbReference type="GO" id="GO:0008940">
    <property type="term" value="F:nitrate reductase activity"/>
    <property type="evidence" value="ECO:0007669"/>
    <property type="project" value="InterPro"/>
</dbReference>
<evidence type="ECO:0000256" key="3">
    <source>
        <dbReference type="ARBA" id="ARBA00022475"/>
    </source>
</evidence>
<dbReference type="InterPro" id="IPR023234">
    <property type="entry name" value="NarG-like_domain"/>
</dbReference>
<dbReference type="PANTHER" id="PTHR30598">
    <property type="entry name" value="NITRATE REDUCTASE PRIVATE CHAPERONE, REDOX ENZYME MATURATION PROTEIN REMP FAMILY"/>
    <property type="match status" value="1"/>
</dbReference>
<keyword evidence="2" id="KW-0813">Transport</keyword>
<feature type="transmembrane region" description="Helical" evidence="14">
    <location>
        <begin position="92"/>
        <end position="116"/>
    </location>
</feature>
<keyword evidence="11" id="KW-0534">Nitrate assimilation</keyword>
<evidence type="ECO:0000256" key="6">
    <source>
        <dbReference type="ARBA" id="ARBA00022723"/>
    </source>
</evidence>
<feature type="binding site" description="axial binding residue" evidence="13">
    <location>
        <position position="191"/>
    </location>
    <ligand>
        <name>heme b</name>
        <dbReference type="ChEBI" id="CHEBI:60344"/>
        <label>1</label>
    </ligand>
    <ligandPart>
        <name>Fe</name>
        <dbReference type="ChEBI" id="CHEBI:18248"/>
    </ligandPart>
</feature>
<organism evidence="16 17">
    <name type="scientific">Virgibacillus indicus</name>
    <dbReference type="NCBI Taxonomy" id="2024554"/>
    <lineage>
        <taxon>Bacteria</taxon>
        <taxon>Bacillati</taxon>
        <taxon>Bacillota</taxon>
        <taxon>Bacilli</taxon>
        <taxon>Bacillales</taxon>
        <taxon>Bacillaceae</taxon>
        <taxon>Virgibacillus</taxon>
    </lineage>
</organism>